<evidence type="ECO:0008006" key="14">
    <source>
        <dbReference type="Google" id="ProtNLM"/>
    </source>
</evidence>
<proteinExistence type="predicted"/>
<gene>
    <name evidence="12" type="ORF">M404DRAFT_147225</name>
</gene>
<dbReference type="GO" id="GO:0008270">
    <property type="term" value="F:zinc ion binding"/>
    <property type="evidence" value="ECO:0007669"/>
    <property type="project" value="InterPro"/>
</dbReference>
<sequence>MAPVDTRVDVRVVVAVGCISYYNSQETVPEGNQLLVGGRPASPEAVSRHSLRRRSSHHRSLSRSRSSAEPLPLDIVYTTDAIKQPKQPFSLGVAEYIGGYPVITWQSLSAAHRLLPPKYNRVRDLPHSLQDRMNTLPESYRNSEFARMVFEEMILEAMDDEPDAPSIKIYDNGIGEETTPPWEFVYTNKMWFGEGVPPPDVRNLVSCGCQGKCDPKSKTCACARRQFQWLEPYIRDGLFPATWPGSPFVYDSRGILQREGCPIFECNQFCECDDDCPNRVVQNGRIWPVNIVRTEQKGWGVFAGPKKIPRGSYIGIYTGELLTEQEGEARGLLYNVFGRTYLFSIDFHHLKLGLKDENDYDNLYTVDAYHAGNFTRFLNHSCDPNCEITACYIDDADINKPLLAVFTIRDVEPWEELCFSYYGDTEVTNGKLMARNDAVYVECSCGSINCIGKLF</sequence>
<keyword evidence="2" id="KW-0158">Chromosome</keyword>
<feature type="domain" description="Pre-SET" evidence="10">
    <location>
        <begin position="205"/>
        <end position="284"/>
    </location>
</feature>
<feature type="compositionally biased region" description="Basic residues" evidence="8">
    <location>
        <begin position="49"/>
        <end position="62"/>
    </location>
</feature>
<dbReference type="PANTHER" id="PTHR46223">
    <property type="entry name" value="HISTONE-LYSINE N-METHYLTRANSFERASE SUV39H"/>
    <property type="match status" value="1"/>
</dbReference>
<evidence type="ECO:0000256" key="4">
    <source>
        <dbReference type="ARBA" id="ARBA00022679"/>
    </source>
</evidence>
<feature type="domain" description="SET" evidence="9">
    <location>
        <begin position="287"/>
        <end position="422"/>
    </location>
</feature>
<dbReference type="InterPro" id="IPR046341">
    <property type="entry name" value="SET_dom_sf"/>
</dbReference>
<keyword evidence="6" id="KW-0479">Metal-binding</keyword>
<dbReference type="GO" id="GO:0005694">
    <property type="term" value="C:chromosome"/>
    <property type="evidence" value="ECO:0007669"/>
    <property type="project" value="UniProtKB-SubCell"/>
</dbReference>
<dbReference type="Pfam" id="PF00856">
    <property type="entry name" value="SET"/>
    <property type="match status" value="1"/>
</dbReference>
<evidence type="ECO:0000256" key="2">
    <source>
        <dbReference type="ARBA" id="ARBA00022454"/>
    </source>
</evidence>
<dbReference type="SMART" id="SM00468">
    <property type="entry name" value="PreSET"/>
    <property type="match status" value="1"/>
</dbReference>
<evidence type="ECO:0000256" key="1">
    <source>
        <dbReference type="ARBA" id="ARBA00004286"/>
    </source>
</evidence>
<evidence type="ECO:0000259" key="11">
    <source>
        <dbReference type="PROSITE" id="PS50868"/>
    </source>
</evidence>
<evidence type="ECO:0000259" key="9">
    <source>
        <dbReference type="PROSITE" id="PS50280"/>
    </source>
</evidence>
<keyword evidence="7" id="KW-0862">Zinc</keyword>
<dbReference type="HOGENOM" id="CLU_020840_3_2_1"/>
<evidence type="ECO:0000259" key="10">
    <source>
        <dbReference type="PROSITE" id="PS50867"/>
    </source>
</evidence>
<dbReference type="GO" id="GO:0042054">
    <property type="term" value="F:histone methyltransferase activity"/>
    <property type="evidence" value="ECO:0007669"/>
    <property type="project" value="InterPro"/>
</dbReference>
<dbReference type="InterPro" id="IPR007728">
    <property type="entry name" value="Pre-SET_dom"/>
</dbReference>
<evidence type="ECO:0000256" key="7">
    <source>
        <dbReference type="ARBA" id="ARBA00022833"/>
    </source>
</evidence>
<dbReference type="Proteomes" id="UP000054217">
    <property type="component" value="Unassembled WGS sequence"/>
</dbReference>
<dbReference type="InterPro" id="IPR001214">
    <property type="entry name" value="SET_dom"/>
</dbReference>
<dbReference type="GO" id="GO:0005634">
    <property type="term" value="C:nucleus"/>
    <property type="evidence" value="ECO:0007669"/>
    <property type="project" value="InterPro"/>
</dbReference>
<dbReference type="SMART" id="SM00317">
    <property type="entry name" value="SET"/>
    <property type="match status" value="1"/>
</dbReference>
<dbReference type="Pfam" id="PF05033">
    <property type="entry name" value="Pre-SET"/>
    <property type="match status" value="1"/>
</dbReference>
<evidence type="ECO:0000313" key="13">
    <source>
        <dbReference type="Proteomes" id="UP000054217"/>
    </source>
</evidence>
<dbReference type="PANTHER" id="PTHR46223:SF3">
    <property type="entry name" value="HISTONE-LYSINE N-METHYLTRANSFERASE SET-23"/>
    <property type="match status" value="1"/>
</dbReference>
<evidence type="ECO:0000256" key="5">
    <source>
        <dbReference type="ARBA" id="ARBA00022691"/>
    </source>
</evidence>
<dbReference type="GO" id="GO:0032259">
    <property type="term" value="P:methylation"/>
    <property type="evidence" value="ECO:0007669"/>
    <property type="project" value="UniProtKB-KW"/>
</dbReference>
<dbReference type="AlphaFoldDB" id="A0A0C3J0W0"/>
<dbReference type="Gene3D" id="2.170.270.10">
    <property type="entry name" value="SET domain"/>
    <property type="match status" value="1"/>
</dbReference>
<dbReference type="PROSITE" id="PS50867">
    <property type="entry name" value="PRE_SET"/>
    <property type="match status" value="1"/>
</dbReference>
<dbReference type="SUPFAM" id="SSF82199">
    <property type="entry name" value="SET domain"/>
    <property type="match status" value="1"/>
</dbReference>
<protein>
    <recommendedName>
        <fullName evidence="14">SET domain-containing protein</fullName>
    </recommendedName>
</protein>
<dbReference type="OrthoDB" id="308383at2759"/>
<dbReference type="STRING" id="870435.A0A0C3J0W0"/>
<reference evidence="13" key="2">
    <citation type="submission" date="2015-01" db="EMBL/GenBank/DDBJ databases">
        <title>Evolutionary Origins and Diversification of the Mycorrhizal Mutualists.</title>
        <authorList>
            <consortium name="DOE Joint Genome Institute"/>
            <consortium name="Mycorrhizal Genomics Consortium"/>
            <person name="Kohler A."/>
            <person name="Kuo A."/>
            <person name="Nagy L.G."/>
            <person name="Floudas D."/>
            <person name="Copeland A."/>
            <person name="Barry K.W."/>
            <person name="Cichocki N."/>
            <person name="Veneault-Fourrey C."/>
            <person name="LaButti K."/>
            <person name="Lindquist E.A."/>
            <person name="Lipzen A."/>
            <person name="Lundell T."/>
            <person name="Morin E."/>
            <person name="Murat C."/>
            <person name="Riley R."/>
            <person name="Ohm R."/>
            <person name="Sun H."/>
            <person name="Tunlid A."/>
            <person name="Henrissat B."/>
            <person name="Grigoriev I.V."/>
            <person name="Hibbett D.S."/>
            <person name="Martin F."/>
        </authorList>
    </citation>
    <scope>NUCLEOTIDE SEQUENCE [LARGE SCALE GENOMIC DNA]</scope>
    <source>
        <strain evidence="13">Marx 270</strain>
    </source>
</reference>
<evidence type="ECO:0000256" key="6">
    <source>
        <dbReference type="ARBA" id="ARBA00022723"/>
    </source>
</evidence>
<dbReference type="PROSITE" id="PS50868">
    <property type="entry name" value="POST_SET"/>
    <property type="match status" value="1"/>
</dbReference>
<keyword evidence="5" id="KW-0949">S-adenosyl-L-methionine</keyword>
<evidence type="ECO:0000256" key="3">
    <source>
        <dbReference type="ARBA" id="ARBA00022603"/>
    </source>
</evidence>
<dbReference type="EMBL" id="KN831980">
    <property type="protein sequence ID" value="KIO02713.1"/>
    <property type="molecule type" value="Genomic_DNA"/>
</dbReference>
<dbReference type="FunCoup" id="A0A0C3J0W0">
    <property type="interactions" value="254"/>
</dbReference>
<evidence type="ECO:0000256" key="8">
    <source>
        <dbReference type="SAM" id="MobiDB-lite"/>
    </source>
</evidence>
<name>A0A0C3J0W0_PISTI</name>
<reference evidence="12 13" key="1">
    <citation type="submission" date="2014-04" db="EMBL/GenBank/DDBJ databases">
        <authorList>
            <consortium name="DOE Joint Genome Institute"/>
            <person name="Kuo A."/>
            <person name="Kohler A."/>
            <person name="Costa M.D."/>
            <person name="Nagy L.G."/>
            <person name="Floudas D."/>
            <person name="Copeland A."/>
            <person name="Barry K.W."/>
            <person name="Cichocki N."/>
            <person name="Veneault-Fourrey C."/>
            <person name="LaButti K."/>
            <person name="Lindquist E.A."/>
            <person name="Lipzen A."/>
            <person name="Lundell T."/>
            <person name="Morin E."/>
            <person name="Murat C."/>
            <person name="Sun H."/>
            <person name="Tunlid A."/>
            <person name="Henrissat B."/>
            <person name="Grigoriev I.V."/>
            <person name="Hibbett D.S."/>
            <person name="Martin F."/>
            <person name="Nordberg H.P."/>
            <person name="Cantor M.N."/>
            <person name="Hua S.X."/>
        </authorList>
    </citation>
    <scope>NUCLEOTIDE SEQUENCE [LARGE SCALE GENOMIC DNA]</scope>
    <source>
        <strain evidence="12 13">Marx 270</strain>
    </source>
</reference>
<dbReference type="InterPro" id="IPR050973">
    <property type="entry name" value="H3K9_Histone-Lys_N-MTase"/>
</dbReference>
<dbReference type="PROSITE" id="PS50280">
    <property type="entry name" value="SET"/>
    <property type="match status" value="1"/>
</dbReference>
<feature type="domain" description="Post-SET" evidence="11">
    <location>
        <begin position="439"/>
        <end position="455"/>
    </location>
</feature>
<keyword evidence="3" id="KW-0489">Methyltransferase</keyword>
<dbReference type="InParanoid" id="A0A0C3J0W0"/>
<organism evidence="12 13">
    <name type="scientific">Pisolithus tinctorius Marx 270</name>
    <dbReference type="NCBI Taxonomy" id="870435"/>
    <lineage>
        <taxon>Eukaryota</taxon>
        <taxon>Fungi</taxon>
        <taxon>Dikarya</taxon>
        <taxon>Basidiomycota</taxon>
        <taxon>Agaricomycotina</taxon>
        <taxon>Agaricomycetes</taxon>
        <taxon>Agaricomycetidae</taxon>
        <taxon>Boletales</taxon>
        <taxon>Sclerodermatineae</taxon>
        <taxon>Pisolithaceae</taxon>
        <taxon>Pisolithus</taxon>
    </lineage>
</organism>
<keyword evidence="4" id="KW-0808">Transferase</keyword>
<feature type="region of interest" description="Disordered" evidence="8">
    <location>
        <begin position="37"/>
        <end position="66"/>
    </location>
</feature>
<dbReference type="InterPro" id="IPR003616">
    <property type="entry name" value="Post-SET_dom"/>
</dbReference>
<comment type="subcellular location">
    <subcellularLocation>
        <location evidence="1">Chromosome</location>
    </subcellularLocation>
</comment>
<accession>A0A0C3J0W0</accession>
<keyword evidence="13" id="KW-1185">Reference proteome</keyword>
<evidence type="ECO:0000313" key="12">
    <source>
        <dbReference type="EMBL" id="KIO02713.1"/>
    </source>
</evidence>